<accession>A0A2G9GD98</accession>
<keyword evidence="3" id="KW-1185">Reference proteome</keyword>
<evidence type="ECO:0000256" key="1">
    <source>
        <dbReference type="SAM" id="Phobius"/>
    </source>
</evidence>
<keyword evidence="1" id="KW-0472">Membrane</keyword>
<keyword evidence="1" id="KW-1133">Transmembrane helix</keyword>
<dbReference type="AlphaFoldDB" id="A0A2G9GD98"/>
<dbReference type="Proteomes" id="UP000231279">
    <property type="component" value="Unassembled WGS sequence"/>
</dbReference>
<gene>
    <name evidence="2" type="ORF">CDL12_24211</name>
</gene>
<feature type="transmembrane region" description="Helical" evidence="1">
    <location>
        <begin position="18"/>
        <end position="37"/>
    </location>
</feature>
<comment type="caution">
    <text evidence="2">The sequence shown here is derived from an EMBL/GenBank/DDBJ whole genome shotgun (WGS) entry which is preliminary data.</text>
</comment>
<protein>
    <submittedName>
        <fullName evidence="2">Uncharacterized protein</fullName>
    </submittedName>
</protein>
<proteinExistence type="predicted"/>
<keyword evidence="1" id="KW-0812">Transmembrane</keyword>
<dbReference type="EMBL" id="NKXS01005567">
    <property type="protein sequence ID" value="PIN03273.1"/>
    <property type="molecule type" value="Genomic_DNA"/>
</dbReference>
<reference evidence="3" key="1">
    <citation type="journal article" date="2018" name="Gigascience">
        <title>Genome assembly of the Pink Ipe (Handroanthus impetiginosus, Bignoniaceae), a highly valued, ecologically keystone Neotropical timber forest tree.</title>
        <authorList>
            <person name="Silva-Junior O.B."/>
            <person name="Grattapaglia D."/>
            <person name="Novaes E."/>
            <person name="Collevatti R.G."/>
        </authorList>
    </citation>
    <scope>NUCLEOTIDE SEQUENCE [LARGE SCALE GENOMIC DNA]</scope>
    <source>
        <strain evidence="3">cv. UFG-1</strain>
    </source>
</reference>
<evidence type="ECO:0000313" key="3">
    <source>
        <dbReference type="Proteomes" id="UP000231279"/>
    </source>
</evidence>
<sequence>MMNFGIAGEVANMTHMTVLIDLSFCVLFQAIILIYSLQHQIQNYKAIIFLYKA</sequence>
<evidence type="ECO:0000313" key="2">
    <source>
        <dbReference type="EMBL" id="PIN03273.1"/>
    </source>
</evidence>
<organism evidence="2 3">
    <name type="scientific">Handroanthus impetiginosus</name>
    <dbReference type="NCBI Taxonomy" id="429701"/>
    <lineage>
        <taxon>Eukaryota</taxon>
        <taxon>Viridiplantae</taxon>
        <taxon>Streptophyta</taxon>
        <taxon>Embryophyta</taxon>
        <taxon>Tracheophyta</taxon>
        <taxon>Spermatophyta</taxon>
        <taxon>Magnoliopsida</taxon>
        <taxon>eudicotyledons</taxon>
        <taxon>Gunneridae</taxon>
        <taxon>Pentapetalae</taxon>
        <taxon>asterids</taxon>
        <taxon>lamiids</taxon>
        <taxon>Lamiales</taxon>
        <taxon>Bignoniaceae</taxon>
        <taxon>Crescentiina</taxon>
        <taxon>Tabebuia alliance</taxon>
        <taxon>Handroanthus</taxon>
    </lineage>
</organism>
<name>A0A2G9GD98_9LAMI</name>